<feature type="signal peptide" evidence="2">
    <location>
        <begin position="1"/>
        <end position="24"/>
    </location>
</feature>
<reference evidence="3" key="2">
    <citation type="submission" date="2020-11" db="EMBL/GenBank/DDBJ databases">
        <authorList>
            <person name="McCartney M.A."/>
            <person name="Auch B."/>
            <person name="Kono T."/>
            <person name="Mallez S."/>
            <person name="Becker A."/>
            <person name="Gohl D.M."/>
            <person name="Silverstein K.A.T."/>
            <person name="Koren S."/>
            <person name="Bechman K.B."/>
            <person name="Herman A."/>
            <person name="Abrahante J.E."/>
            <person name="Garbe J."/>
        </authorList>
    </citation>
    <scope>NUCLEOTIDE SEQUENCE</scope>
    <source>
        <strain evidence="3">Duluth1</strain>
        <tissue evidence="3">Whole animal</tissue>
    </source>
</reference>
<feature type="region of interest" description="Disordered" evidence="1">
    <location>
        <begin position="27"/>
        <end position="59"/>
    </location>
</feature>
<evidence type="ECO:0000256" key="2">
    <source>
        <dbReference type="SAM" id="SignalP"/>
    </source>
</evidence>
<proteinExistence type="predicted"/>
<organism evidence="3 4">
    <name type="scientific">Dreissena polymorpha</name>
    <name type="common">Zebra mussel</name>
    <name type="synonym">Mytilus polymorpha</name>
    <dbReference type="NCBI Taxonomy" id="45954"/>
    <lineage>
        <taxon>Eukaryota</taxon>
        <taxon>Metazoa</taxon>
        <taxon>Spiralia</taxon>
        <taxon>Lophotrochozoa</taxon>
        <taxon>Mollusca</taxon>
        <taxon>Bivalvia</taxon>
        <taxon>Autobranchia</taxon>
        <taxon>Heteroconchia</taxon>
        <taxon>Euheterodonta</taxon>
        <taxon>Imparidentia</taxon>
        <taxon>Neoheterodontei</taxon>
        <taxon>Myida</taxon>
        <taxon>Dreissenoidea</taxon>
        <taxon>Dreissenidae</taxon>
        <taxon>Dreissena</taxon>
    </lineage>
</organism>
<evidence type="ECO:0000313" key="4">
    <source>
        <dbReference type="Proteomes" id="UP000828390"/>
    </source>
</evidence>
<evidence type="ECO:0000313" key="3">
    <source>
        <dbReference type="EMBL" id="KAH3716991.1"/>
    </source>
</evidence>
<dbReference type="AlphaFoldDB" id="A0A9D4HHI2"/>
<dbReference type="EMBL" id="JAIWYP010000013">
    <property type="protein sequence ID" value="KAH3716991.1"/>
    <property type="molecule type" value="Genomic_DNA"/>
</dbReference>
<sequence length="59" mass="6768">MNVQIMAIMAVLLLFFLGVATVSGEPWYRRGHDGRDNDWNNGLGDRENGWDRNGWDSSR</sequence>
<comment type="caution">
    <text evidence="3">The sequence shown here is derived from an EMBL/GenBank/DDBJ whole genome shotgun (WGS) entry which is preliminary data.</text>
</comment>
<keyword evidence="2" id="KW-0732">Signal</keyword>
<feature type="chain" id="PRO_5038767314" evidence="2">
    <location>
        <begin position="25"/>
        <end position="59"/>
    </location>
</feature>
<keyword evidence="4" id="KW-1185">Reference proteome</keyword>
<protein>
    <submittedName>
        <fullName evidence="3">Uncharacterized protein</fullName>
    </submittedName>
</protein>
<name>A0A9D4HHI2_DREPO</name>
<reference evidence="3" key="1">
    <citation type="journal article" date="2019" name="bioRxiv">
        <title>The Genome of the Zebra Mussel, Dreissena polymorpha: A Resource for Invasive Species Research.</title>
        <authorList>
            <person name="McCartney M.A."/>
            <person name="Auch B."/>
            <person name="Kono T."/>
            <person name="Mallez S."/>
            <person name="Zhang Y."/>
            <person name="Obille A."/>
            <person name="Becker A."/>
            <person name="Abrahante J.E."/>
            <person name="Garbe J."/>
            <person name="Badalamenti J.P."/>
            <person name="Herman A."/>
            <person name="Mangelson H."/>
            <person name="Liachko I."/>
            <person name="Sullivan S."/>
            <person name="Sone E.D."/>
            <person name="Koren S."/>
            <person name="Silverstein K.A.T."/>
            <person name="Beckman K.B."/>
            <person name="Gohl D.M."/>
        </authorList>
    </citation>
    <scope>NUCLEOTIDE SEQUENCE</scope>
    <source>
        <strain evidence="3">Duluth1</strain>
        <tissue evidence="3">Whole animal</tissue>
    </source>
</reference>
<accession>A0A9D4HHI2</accession>
<evidence type="ECO:0000256" key="1">
    <source>
        <dbReference type="SAM" id="MobiDB-lite"/>
    </source>
</evidence>
<gene>
    <name evidence="3" type="ORF">DPMN_059727</name>
</gene>
<dbReference type="Proteomes" id="UP000828390">
    <property type="component" value="Unassembled WGS sequence"/>
</dbReference>